<dbReference type="InterPro" id="IPR008266">
    <property type="entry name" value="Tyr_kinase_AS"/>
</dbReference>
<keyword evidence="14" id="KW-1185">Reference proteome</keyword>
<dbReference type="PROSITE" id="PS00107">
    <property type="entry name" value="PROTEIN_KINASE_ATP"/>
    <property type="match status" value="1"/>
</dbReference>
<dbReference type="InterPro" id="IPR055175">
    <property type="entry name" value="ACK/TNK-like_SAM"/>
</dbReference>
<gene>
    <name evidence="15" type="primary">LOC112047135</name>
</gene>
<dbReference type="Gene3D" id="3.30.200.20">
    <property type="entry name" value="Phosphorylase Kinase, domain 1"/>
    <property type="match status" value="1"/>
</dbReference>
<dbReference type="Pfam" id="PF00018">
    <property type="entry name" value="SH3_1"/>
    <property type="match status" value="1"/>
</dbReference>
<keyword evidence="6 10" id="KW-0067">ATP-binding</keyword>
<evidence type="ECO:0000256" key="2">
    <source>
        <dbReference type="ARBA" id="ARBA00022443"/>
    </source>
</evidence>
<dbReference type="Gene3D" id="1.10.510.10">
    <property type="entry name" value="Transferase(Phosphotransferase) domain 1"/>
    <property type="match status" value="1"/>
</dbReference>
<dbReference type="PRINTS" id="PR00109">
    <property type="entry name" value="TYRKINASE"/>
</dbReference>
<evidence type="ECO:0000256" key="5">
    <source>
        <dbReference type="ARBA" id="ARBA00022777"/>
    </source>
</evidence>
<dbReference type="Pfam" id="PF07714">
    <property type="entry name" value="PK_Tyr_Ser-Thr"/>
    <property type="match status" value="1"/>
</dbReference>
<organism evidence="14 15">
    <name type="scientific">Bicyclus anynana</name>
    <name type="common">Squinting bush brown butterfly</name>
    <dbReference type="NCBI Taxonomy" id="110368"/>
    <lineage>
        <taxon>Eukaryota</taxon>
        <taxon>Metazoa</taxon>
        <taxon>Ecdysozoa</taxon>
        <taxon>Arthropoda</taxon>
        <taxon>Hexapoda</taxon>
        <taxon>Insecta</taxon>
        <taxon>Pterygota</taxon>
        <taxon>Neoptera</taxon>
        <taxon>Endopterygota</taxon>
        <taxon>Lepidoptera</taxon>
        <taxon>Glossata</taxon>
        <taxon>Ditrysia</taxon>
        <taxon>Papilionoidea</taxon>
        <taxon>Nymphalidae</taxon>
        <taxon>Satyrinae</taxon>
        <taxon>Satyrini</taxon>
        <taxon>Mycalesina</taxon>
        <taxon>Bicyclus</taxon>
    </lineage>
</organism>
<dbReference type="RefSeq" id="XP_052737555.1">
    <property type="nucleotide sequence ID" value="XM_052881595.1"/>
</dbReference>
<dbReference type="InterPro" id="IPR036028">
    <property type="entry name" value="SH3-like_dom_sf"/>
</dbReference>
<keyword evidence="2 9" id="KW-0728">SH3 domain</keyword>
<dbReference type="PROSITE" id="PS00109">
    <property type="entry name" value="PROTEIN_KINASE_TYR"/>
    <property type="match status" value="1"/>
</dbReference>
<keyword evidence="7" id="KW-0829">Tyrosine-protein kinase</keyword>
<dbReference type="Pfam" id="PF22931">
    <property type="entry name" value="SAM_TNK"/>
    <property type="match status" value="1"/>
</dbReference>
<protein>
    <recommendedName>
        <fullName evidence="1">non-specific protein-tyrosine kinase</fullName>
        <ecNumber evidence="1">2.7.10.2</ecNumber>
    </recommendedName>
</protein>
<sequence length="893" mass="101997">MDSSPDWLYEILQNVQLEQFYLPIKDELQITRLAHFDYVHSEDLEKIGISKPGIRRLQDAVRKKKLQLWNRKFWNKLFGSSSSASREKTEVVKPQALTDSRTTSFILEKDVILYNELGNGSFGVVKRGEWRVSDQVKLPVAVKVLKESVFSQPGVYEDFKREVEAMHSLKHPNLIKLHGVVFYPLMMVCELAPKGALLDFIRSQNGKLSLSYISKWSEQVAAGMAYLEKSRFLHRDLACRNILLTSYELVKIGDFGLMRALPDADDCYVMSEPRKVPFPWCAPESLRSRHFSHASDVWMFAVALWEMYSFGEDPWMGLNGSEILRLVMREGQRLSQPDACPPDVYMLMMQCWDLNPKERPSFLGIQRFMETNKCDAAIANLSYRKHGQMSIEAGDKIICIDKRPELHWWKGQNQRTMEIGLFPSTLVTIMKNKKGSDVAKKSQPVSPVRKGSVPTNGFQDELEALRKRRTIESTQPTSTRAGNTASKHFNYSKLTNDRTASERLSRADRDQHSKSLNQVKEDLLIDIDLPPCTMNVTASNKPPNMNISLLDEPIDVPELDTNWGQQSIESLPTYSTETQNRVLPNLYGAKSLDGLNRTSTLATYSTQPLTLDPLQSVTIDNKRPQFISQTFTKINGRYVRTDPPMESEIVNDLPTRSNTESNLYNNATPSHSTNHTPYGTISNNALFNINESNIVKPLEHMSLDDRISESLNLRSKNTNSENIYENSQDYRQTNPIYSNTMSNENDFPIYSNFDATTNQQQFILEKDYYTKFSTPSGSQTTYEKNMYVPHYGEEGEKLKNFSESLENSKNYSALKYQNIDYYSSDYGASTSRVLYDEVNDTASNIYSEIGEVQSEIGDVYSSANYSTPCLYDEVYEPVPRPHRPAPPCPYQPK</sequence>
<evidence type="ECO:0000259" key="12">
    <source>
        <dbReference type="PROSITE" id="PS50002"/>
    </source>
</evidence>
<dbReference type="InterPro" id="IPR001452">
    <property type="entry name" value="SH3_domain"/>
</dbReference>
<dbReference type="CDD" id="cd09539">
    <property type="entry name" value="SAM_TNK-like"/>
    <property type="match status" value="1"/>
</dbReference>
<dbReference type="InterPro" id="IPR020635">
    <property type="entry name" value="Tyr_kinase_cat_dom"/>
</dbReference>
<dbReference type="InterPro" id="IPR017441">
    <property type="entry name" value="Protein_kinase_ATP_BS"/>
</dbReference>
<dbReference type="InterPro" id="IPR049587">
    <property type="entry name" value="TNK-like_SAM"/>
</dbReference>
<feature type="region of interest" description="Disordered" evidence="11">
    <location>
        <begin position="435"/>
        <end position="514"/>
    </location>
</feature>
<dbReference type="EC" id="2.7.10.2" evidence="1"/>
<dbReference type="SMART" id="SM00326">
    <property type="entry name" value="SH3"/>
    <property type="match status" value="1"/>
</dbReference>
<evidence type="ECO:0000256" key="7">
    <source>
        <dbReference type="ARBA" id="ARBA00023137"/>
    </source>
</evidence>
<feature type="compositionally biased region" description="Polar residues" evidence="11">
    <location>
        <begin position="472"/>
        <end position="494"/>
    </location>
</feature>
<keyword evidence="5 15" id="KW-0418">Kinase</keyword>
<dbReference type="InterPro" id="IPR001245">
    <property type="entry name" value="Ser-Thr/Tyr_kinase_cat_dom"/>
</dbReference>
<feature type="domain" description="SH3" evidence="12">
    <location>
        <begin position="372"/>
        <end position="432"/>
    </location>
</feature>
<accession>A0ABM3LEP5</accession>
<evidence type="ECO:0000256" key="10">
    <source>
        <dbReference type="PROSITE-ProRule" id="PRU10141"/>
    </source>
</evidence>
<evidence type="ECO:0000256" key="4">
    <source>
        <dbReference type="ARBA" id="ARBA00022741"/>
    </source>
</evidence>
<comment type="catalytic activity">
    <reaction evidence="8">
        <text>L-threonyl-[protein] + ATP = O-phospho-L-threonyl-[protein] + ADP + H(+)</text>
        <dbReference type="Rhea" id="RHEA:46608"/>
        <dbReference type="Rhea" id="RHEA-COMP:11060"/>
        <dbReference type="Rhea" id="RHEA-COMP:11605"/>
        <dbReference type="ChEBI" id="CHEBI:15378"/>
        <dbReference type="ChEBI" id="CHEBI:30013"/>
        <dbReference type="ChEBI" id="CHEBI:30616"/>
        <dbReference type="ChEBI" id="CHEBI:61977"/>
        <dbReference type="ChEBI" id="CHEBI:456216"/>
        <dbReference type="EC" id="2.7.11.1"/>
    </reaction>
</comment>
<evidence type="ECO:0000256" key="6">
    <source>
        <dbReference type="ARBA" id="ARBA00022840"/>
    </source>
</evidence>
<dbReference type="InterPro" id="IPR011009">
    <property type="entry name" value="Kinase-like_dom_sf"/>
</dbReference>
<feature type="compositionally biased region" description="Basic and acidic residues" evidence="11">
    <location>
        <begin position="495"/>
        <end position="514"/>
    </location>
</feature>
<dbReference type="SMART" id="SM00219">
    <property type="entry name" value="TyrKc"/>
    <property type="match status" value="1"/>
</dbReference>
<name>A0ABM3LEP5_BICAN</name>
<dbReference type="SUPFAM" id="SSF50044">
    <property type="entry name" value="SH3-domain"/>
    <property type="match status" value="1"/>
</dbReference>
<feature type="binding site" evidence="10">
    <location>
        <position position="143"/>
    </location>
    <ligand>
        <name>ATP</name>
        <dbReference type="ChEBI" id="CHEBI:30616"/>
    </ligand>
</feature>
<evidence type="ECO:0000256" key="3">
    <source>
        <dbReference type="ARBA" id="ARBA00022679"/>
    </source>
</evidence>
<proteinExistence type="predicted"/>
<evidence type="ECO:0000313" key="14">
    <source>
        <dbReference type="Proteomes" id="UP001652582"/>
    </source>
</evidence>
<evidence type="ECO:0000256" key="11">
    <source>
        <dbReference type="SAM" id="MobiDB-lite"/>
    </source>
</evidence>
<evidence type="ECO:0000256" key="1">
    <source>
        <dbReference type="ARBA" id="ARBA00011903"/>
    </source>
</evidence>
<reference evidence="15" key="1">
    <citation type="submission" date="2025-08" db="UniProtKB">
        <authorList>
            <consortium name="RefSeq"/>
        </authorList>
    </citation>
    <scope>IDENTIFICATION</scope>
</reference>
<feature type="domain" description="Protein kinase" evidence="13">
    <location>
        <begin position="111"/>
        <end position="369"/>
    </location>
</feature>
<dbReference type="PROSITE" id="PS50002">
    <property type="entry name" value="SH3"/>
    <property type="match status" value="1"/>
</dbReference>
<keyword evidence="3" id="KW-0808">Transferase</keyword>
<evidence type="ECO:0000256" key="8">
    <source>
        <dbReference type="ARBA" id="ARBA00047899"/>
    </source>
</evidence>
<dbReference type="PROSITE" id="PS50011">
    <property type="entry name" value="PROTEIN_KINASE_DOM"/>
    <property type="match status" value="1"/>
</dbReference>
<dbReference type="GO" id="GO:0016301">
    <property type="term" value="F:kinase activity"/>
    <property type="evidence" value="ECO:0007669"/>
    <property type="project" value="UniProtKB-KW"/>
</dbReference>
<evidence type="ECO:0000259" key="13">
    <source>
        <dbReference type="PROSITE" id="PS50011"/>
    </source>
</evidence>
<dbReference type="InterPro" id="IPR050198">
    <property type="entry name" value="Non-receptor_tyrosine_kinases"/>
</dbReference>
<evidence type="ECO:0000313" key="15">
    <source>
        <dbReference type="RefSeq" id="XP_052737555.1"/>
    </source>
</evidence>
<dbReference type="PANTHER" id="PTHR24418">
    <property type="entry name" value="TYROSINE-PROTEIN KINASE"/>
    <property type="match status" value="1"/>
</dbReference>
<keyword evidence="4 10" id="KW-0547">Nucleotide-binding</keyword>
<dbReference type="InterPro" id="IPR000719">
    <property type="entry name" value="Prot_kinase_dom"/>
</dbReference>
<dbReference type="Proteomes" id="UP001652582">
    <property type="component" value="Chromosome 5"/>
</dbReference>
<dbReference type="GeneID" id="112047135"/>
<dbReference type="SUPFAM" id="SSF56112">
    <property type="entry name" value="Protein kinase-like (PK-like)"/>
    <property type="match status" value="1"/>
</dbReference>
<evidence type="ECO:0000256" key="9">
    <source>
        <dbReference type="PROSITE-ProRule" id="PRU00192"/>
    </source>
</evidence>